<comment type="similarity">
    <text evidence="6">Belongs to the major facilitator superfamily. Spinster (TC 2.A.1.49) family.</text>
</comment>
<feature type="transmembrane region" description="Helical" evidence="8">
    <location>
        <begin position="278"/>
        <end position="299"/>
    </location>
</feature>
<dbReference type="Proteomes" id="UP001438707">
    <property type="component" value="Unassembled WGS sequence"/>
</dbReference>
<dbReference type="Gene3D" id="1.20.1250.20">
    <property type="entry name" value="MFS general substrate transporter like domains"/>
    <property type="match status" value="2"/>
</dbReference>
<evidence type="ECO:0000256" key="6">
    <source>
        <dbReference type="ARBA" id="ARBA00024338"/>
    </source>
</evidence>
<feature type="transmembrane region" description="Helical" evidence="8">
    <location>
        <begin position="319"/>
        <end position="338"/>
    </location>
</feature>
<evidence type="ECO:0000256" key="1">
    <source>
        <dbReference type="ARBA" id="ARBA00004141"/>
    </source>
</evidence>
<dbReference type="Pfam" id="PF07690">
    <property type="entry name" value="MFS_1"/>
    <property type="match status" value="1"/>
</dbReference>
<accession>A0AAW1SAY0</accession>
<feature type="transmembrane region" description="Helical" evidence="8">
    <location>
        <begin position="50"/>
        <end position="71"/>
    </location>
</feature>
<evidence type="ECO:0000313" key="11">
    <source>
        <dbReference type="Proteomes" id="UP001438707"/>
    </source>
</evidence>
<feature type="transmembrane region" description="Helical" evidence="8">
    <location>
        <begin position="442"/>
        <end position="465"/>
    </location>
</feature>
<dbReference type="InterPro" id="IPR020846">
    <property type="entry name" value="MFS_dom"/>
</dbReference>
<dbReference type="GO" id="GO:0022857">
    <property type="term" value="F:transmembrane transporter activity"/>
    <property type="evidence" value="ECO:0007669"/>
    <property type="project" value="InterPro"/>
</dbReference>
<comment type="caution">
    <text evidence="10">The sequence shown here is derived from an EMBL/GenBank/DDBJ whole genome shotgun (WGS) entry which is preliminary data.</text>
</comment>
<feature type="transmembrane region" description="Helical" evidence="8">
    <location>
        <begin position="124"/>
        <end position="143"/>
    </location>
</feature>
<dbReference type="InterPro" id="IPR044770">
    <property type="entry name" value="MFS_spinster-like"/>
</dbReference>
<dbReference type="EMBL" id="JALJOS010000002">
    <property type="protein sequence ID" value="KAK9843162.1"/>
    <property type="molecule type" value="Genomic_DNA"/>
</dbReference>
<comment type="subcellular location">
    <subcellularLocation>
        <location evidence="1">Membrane</location>
        <topology evidence="1">Multi-pass membrane protein</topology>
    </subcellularLocation>
</comment>
<evidence type="ECO:0000313" key="10">
    <source>
        <dbReference type="EMBL" id="KAK9843162.1"/>
    </source>
</evidence>
<dbReference type="GO" id="GO:0016020">
    <property type="term" value="C:membrane"/>
    <property type="evidence" value="ECO:0007669"/>
    <property type="project" value="UniProtKB-SubCell"/>
</dbReference>
<evidence type="ECO:0000259" key="9">
    <source>
        <dbReference type="PROSITE" id="PS50850"/>
    </source>
</evidence>
<evidence type="ECO:0000256" key="7">
    <source>
        <dbReference type="SAM" id="MobiDB-lite"/>
    </source>
</evidence>
<evidence type="ECO:0000256" key="3">
    <source>
        <dbReference type="ARBA" id="ARBA00022692"/>
    </source>
</evidence>
<evidence type="ECO:0000256" key="8">
    <source>
        <dbReference type="SAM" id="Phobius"/>
    </source>
</evidence>
<dbReference type="SUPFAM" id="SSF103473">
    <property type="entry name" value="MFS general substrate transporter"/>
    <property type="match status" value="1"/>
</dbReference>
<protein>
    <recommendedName>
        <fullName evidence="9">Major facilitator superfamily (MFS) profile domain-containing protein</fullName>
    </recommendedName>
</protein>
<reference evidence="10 11" key="1">
    <citation type="journal article" date="2024" name="Nat. Commun.">
        <title>Phylogenomics reveals the evolutionary origins of lichenization in chlorophyte algae.</title>
        <authorList>
            <person name="Puginier C."/>
            <person name="Libourel C."/>
            <person name="Otte J."/>
            <person name="Skaloud P."/>
            <person name="Haon M."/>
            <person name="Grisel S."/>
            <person name="Petersen M."/>
            <person name="Berrin J.G."/>
            <person name="Delaux P.M."/>
            <person name="Dal Grande F."/>
            <person name="Keller J."/>
        </authorList>
    </citation>
    <scope>NUCLEOTIDE SEQUENCE [LARGE SCALE GENOMIC DNA]</scope>
    <source>
        <strain evidence="10 11">SAG 2145</strain>
    </source>
</reference>
<gene>
    <name evidence="10" type="ORF">WJX74_007798</name>
</gene>
<sequence length="495" mass="52259">MDPGSRSRVDQDSLPTSLVDPLLESVEATADLLHPSSTSSLPQWYTPHRLMALFCSILFLAYLDMGCFASNGVNGSLEPRMGIQGDFNLSYFADGVLPAAFMIGLMGTSALLTSLTARFNPFRLIGIGMALWGIGAVACGLAQGFWTLLVARMLVGSGEASIITLSAPFIDDAAPPKAKSRWFAFLSVFPSLGVAAGYFYGEAVSEAYGWRVPFFLEATFAVPVVAFTLLAPPVDLKGRSKPQASDPGTEADKAGAGDTQGSRSVLLHDMRILHRHPVFLLNAYGYVPIQACLGAFTYWGPKAAMQIFDRPKAIADNTIGALTICTSIAGTMGGGYLLDKMGSSLQNGMTLSAASAAVALVACEAAFLLARSFVVFCAVLGVGLLGLFLATAPLYAVSMWAVPAEQRPSSQALLVITMHLCGDVPAPPLVGALQGVLLNWRYSTAILVAGLVISVALYSIGIPLAKSAPDYRDMPSCQAVENQSLQSPDEVEEAH</sequence>
<keyword evidence="11" id="KW-1185">Reference proteome</keyword>
<feature type="transmembrane region" description="Helical" evidence="8">
    <location>
        <begin position="182"/>
        <end position="200"/>
    </location>
</feature>
<evidence type="ECO:0000256" key="2">
    <source>
        <dbReference type="ARBA" id="ARBA00022448"/>
    </source>
</evidence>
<dbReference type="InterPro" id="IPR036259">
    <property type="entry name" value="MFS_trans_sf"/>
</dbReference>
<dbReference type="InterPro" id="IPR011701">
    <property type="entry name" value="MFS"/>
</dbReference>
<keyword evidence="2" id="KW-0813">Transport</keyword>
<dbReference type="PANTHER" id="PTHR23505">
    <property type="entry name" value="SPINSTER"/>
    <property type="match status" value="1"/>
</dbReference>
<feature type="region of interest" description="Disordered" evidence="7">
    <location>
        <begin position="238"/>
        <end position="260"/>
    </location>
</feature>
<evidence type="ECO:0000256" key="5">
    <source>
        <dbReference type="ARBA" id="ARBA00023136"/>
    </source>
</evidence>
<feature type="transmembrane region" description="Helical" evidence="8">
    <location>
        <begin position="350"/>
        <end position="367"/>
    </location>
</feature>
<organism evidence="10 11">
    <name type="scientific">Apatococcus lobatus</name>
    <dbReference type="NCBI Taxonomy" id="904363"/>
    <lineage>
        <taxon>Eukaryota</taxon>
        <taxon>Viridiplantae</taxon>
        <taxon>Chlorophyta</taxon>
        <taxon>core chlorophytes</taxon>
        <taxon>Trebouxiophyceae</taxon>
        <taxon>Chlorellales</taxon>
        <taxon>Chlorellaceae</taxon>
        <taxon>Apatococcus</taxon>
    </lineage>
</organism>
<keyword evidence="5 8" id="KW-0472">Membrane</keyword>
<proteinExistence type="inferred from homology"/>
<feature type="domain" description="Major facilitator superfamily (MFS) profile" evidence="9">
    <location>
        <begin position="50"/>
        <end position="468"/>
    </location>
</feature>
<keyword evidence="4 8" id="KW-1133">Transmembrane helix</keyword>
<feature type="transmembrane region" description="Helical" evidence="8">
    <location>
        <begin position="91"/>
        <end position="112"/>
    </location>
</feature>
<dbReference type="PROSITE" id="PS50850">
    <property type="entry name" value="MFS"/>
    <property type="match status" value="1"/>
</dbReference>
<feature type="transmembrane region" description="Helical" evidence="8">
    <location>
        <begin position="373"/>
        <end position="400"/>
    </location>
</feature>
<name>A0AAW1SAY0_9CHLO</name>
<feature type="transmembrane region" description="Helical" evidence="8">
    <location>
        <begin position="212"/>
        <end position="231"/>
    </location>
</feature>
<dbReference type="PANTHER" id="PTHR23505:SF79">
    <property type="entry name" value="PROTEIN SPINSTER"/>
    <property type="match status" value="1"/>
</dbReference>
<dbReference type="AlphaFoldDB" id="A0AAW1SAY0"/>
<keyword evidence="3 8" id="KW-0812">Transmembrane</keyword>
<evidence type="ECO:0000256" key="4">
    <source>
        <dbReference type="ARBA" id="ARBA00022989"/>
    </source>
</evidence>